<dbReference type="GO" id="GO:0004672">
    <property type="term" value="F:protein kinase activity"/>
    <property type="evidence" value="ECO:0007669"/>
    <property type="project" value="TreeGrafter"/>
</dbReference>
<gene>
    <name evidence="3" type="ORF">CTEN210_04819</name>
</gene>
<comment type="caution">
    <text evidence="3">The sequence shown here is derived from an EMBL/GenBank/DDBJ whole genome shotgun (WGS) entry which is preliminary data.</text>
</comment>
<feature type="region of interest" description="Disordered" evidence="1">
    <location>
        <begin position="352"/>
        <end position="375"/>
    </location>
</feature>
<dbReference type="GO" id="GO:0007094">
    <property type="term" value="P:mitotic spindle assembly checkpoint signaling"/>
    <property type="evidence" value="ECO:0007669"/>
    <property type="project" value="InterPro"/>
</dbReference>
<feature type="domain" description="BUB1 N-terminal" evidence="2">
    <location>
        <begin position="200"/>
        <end position="365"/>
    </location>
</feature>
<evidence type="ECO:0000313" key="4">
    <source>
        <dbReference type="Proteomes" id="UP001054902"/>
    </source>
</evidence>
<protein>
    <recommendedName>
        <fullName evidence="2">BUB1 N-terminal domain-containing protein</fullName>
    </recommendedName>
</protein>
<evidence type="ECO:0000256" key="1">
    <source>
        <dbReference type="SAM" id="MobiDB-lite"/>
    </source>
</evidence>
<dbReference type="InterPro" id="IPR015661">
    <property type="entry name" value="Bub1/Mad3"/>
</dbReference>
<dbReference type="PANTHER" id="PTHR14030">
    <property type="entry name" value="MITOTIC CHECKPOINT SERINE/THREONINE-PROTEIN KINASE BUB1"/>
    <property type="match status" value="1"/>
</dbReference>
<sequence>MIWKRILPSEGGSSGPLVLSIYNPSESSQLSKEPTSGPSLMPSSSPESMKPSGLPSNDLSSVPSSQPSSSPSLSSKPSEVLSTGHSAIPSTAPYVNGGKDFETVFSFLEDSGRPLLLVGSSPRERQYTKGNHAPSPFKQIRFDSSCYLTAHSRFQTSLTVLPSARMRKRSRKRNHSYYEAKVRSSELFAARCQASEVTSLESLLRICRVAPDPLKDWQKYIQYYKSKNDPEQEFQIQQRCVRSCIYMPQYKDSVEFVKVFILYVKMCQDPLQEFKLAWKCRVGRNMAMFWMSWTWFAEKAGNYRLTLKLFEESLQQVKGEKMTVVKERFVCFKLRMRDLRIDLDSLRNDVKEKVQTTQTPRSRRSSEVNKIEVQDETQLQKHSAKVVSVSTTVSALANISNTPTVTTKRRSATKLRVDNPNMVTPLPSASTSVNARVNLSNTITTKRSHSRSPKQPLKKTRKSNANSTIEEDLRILQQQQNEQLLTFKILKEDKLDRQSLLRSRQNNLKRLKHSNGKLRIQQTHACTVLSKIQSELAAAKISSERYSEDRENFGEKLQATLDIVNELHHKRRN</sequence>
<dbReference type="EMBL" id="BLLK01000027">
    <property type="protein sequence ID" value="GFH48343.1"/>
    <property type="molecule type" value="Genomic_DNA"/>
</dbReference>
<dbReference type="SMART" id="SM00777">
    <property type="entry name" value="Mad3_BUB1_I"/>
    <property type="match status" value="1"/>
</dbReference>
<name>A0AAD3CMD6_9STRA</name>
<dbReference type="Proteomes" id="UP001054902">
    <property type="component" value="Unassembled WGS sequence"/>
</dbReference>
<feature type="region of interest" description="Disordered" evidence="1">
    <location>
        <begin position="440"/>
        <end position="466"/>
    </location>
</feature>
<dbReference type="GO" id="GO:0032991">
    <property type="term" value="C:protein-containing complex"/>
    <property type="evidence" value="ECO:0007669"/>
    <property type="project" value="UniProtKB-ARBA"/>
</dbReference>
<dbReference type="GO" id="GO:0051754">
    <property type="term" value="P:meiotic sister chromatid cohesion, centromeric"/>
    <property type="evidence" value="ECO:0007669"/>
    <property type="project" value="TreeGrafter"/>
</dbReference>
<reference evidence="3 4" key="1">
    <citation type="journal article" date="2021" name="Sci. Rep.">
        <title>The genome of the diatom Chaetoceros tenuissimus carries an ancient integrated fragment of an extant virus.</title>
        <authorList>
            <person name="Hongo Y."/>
            <person name="Kimura K."/>
            <person name="Takaki Y."/>
            <person name="Yoshida Y."/>
            <person name="Baba S."/>
            <person name="Kobayashi G."/>
            <person name="Nagasaki K."/>
            <person name="Hano T."/>
            <person name="Tomaru Y."/>
        </authorList>
    </citation>
    <scope>NUCLEOTIDE SEQUENCE [LARGE SCALE GENOMIC DNA]</scope>
    <source>
        <strain evidence="3 4">NIES-3715</strain>
    </source>
</reference>
<evidence type="ECO:0000313" key="3">
    <source>
        <dbReference type="EMBL" id="GFH48343.1"/>
    </source>
</evidence>
<feature type="compositionally biased region" description="Polar residues" evidence="1">
    <location>
        <begin position="22"/>
        <end position="33"/>
    </location>
</feature>
<feature type="compositionally biased region" description="Basic residues" evidence="1">
    <location>
        <begin position="446"/>
        <end position="462"/>
    </location>
</feature>
<dbReference type="AlphaFoldDB" id="A0AAD3CMD6"/>
<feature type="compositionally biased region" description="Low complexity" evidence="1">
    <location>
        <begin position="34"/>
        <end position="82"/>
    </location>
</feature>
<evidence type="ECO:0000259" key="2">
    <source>
        <dbReference type="PROSITE" id="PS51489"/>
    </source>
</evidence>
<proteinExistence type="predicted"/>
<organism evidence="3 4">
    <name type="scientific">Chaetoceros tenuissimus</name>
    <dbReference type="NCBI Taxonomy" id="426638"/>
    <lineage>
        <taxon>Eukaryota</taxon>
        <taxon>Sar</taxon>
        <taxon>Stramenopiles</taxon>
        <taxon>Ochrophyta</taxon>
        <taxon>Bacillariophyta</taxon>
        <taxon>Coscinodiscophyceae</taxon>
        <taxon>Chaetocerotophycidae</taxon>
        <taxon>Chaetocerotales</taxon>
        <taxon>Chaetocerotaceae</taxon>
        <taxon>Chaetoceros</taxon>
    </lineage>
</organism>
<dbReference type="InterPro" id="IPR013212">
    <property type="entry name" value="Mad3/Bub1_I"/>
</dbReference>
<keyword evidence="4" id="KW-1185">Reference proteome</keyword>
<accession>A0AAD3CMD6</accession>
<feature type="region of interest" description="Disordered" evidence="1">
    <location>
        <begin position="1"/>
        <end position="93"/>
    </location>
</feature>
<feature type="compositionally biased region" description="Basic and acidic residues" evidence="1">
    <location>
        <begin position="364"/>
        <end position="373"/>
    </location>
</feature>
<dbReference type="Pfam" id="PF08311">
    <property type="entry name" value="Mad3_BUB1_I"/>
    <property type="match status" value="1"/>
</dbReference>
<dbReference type="Gene3D" id="1.25.40.430">
    <property type="match status" value="1"/>
</dbReference>
<dbReference type="PANTHER" id="PTHR14030:SF4">
    <property type="entry name" value="BUB1 KINASE, ISOFORM A-RELATED"/>
    <property type="match status" value="1"/>
</dbReference>
<dbReference type="PROSITE" id="PS51489">
    <property type="entry name" value="BUB1_N"/>
    <property type="match status" value="1"/>
</dbReference>